<dbReference type="Proteomes" id="UP000265618">
    <property type="component" value="Unassembled WGS sequence"/>
</dbReference>
<feature type="non-terminal residue" evidence="5">
    <location>
        <position position="481"/>
    </location>
</feature>
<dbReference type="EMBL" id="BDIP01004331">
    <property type="protein sequence ID" value="GIQ88727.1"/>
    <property type="molecule type" value="Genomic_DNA"/>
</dbReference>
<dbReference type="InterPro" id="IPR036457">
    <property type="entry name" value="PPM-type-like_dom_sf"/>
</dbReference>
<evidence type="ECO:0000313" key="6">
    <source>
        <dbReference type="Proteomes" id="UP000265618"/>
    </source>
</evidence>
<evidence type="ECO:0000256" key="3">
    <source>
        <dbReference type="ARBA" id="ARBA00022912"/>
    </source>
</evidence>
<dbReference type="Gene3D" id="3.60.40.10">
    <property type="entry name" value="PPM-type phosphatase domain"/>
    <property type="match status" value="1"/>
</dbReference>
<evidence type="ECO:0000256" key="1">
    <source>
        <dbReference type="ARBA" id="ARBA00022723"/>
    </source>
</evidence>
<evidence type="ECO:0000259" key="4">
    <source>
        <dbReference type="PROSITE" id="PS51746"/>
    </source>
</evidence>
<accession>A0A9K3D501</accession>
<dbReference type="OrthoDB" id="272549at2759"/>
<dbReference type="Pfam" id="PF00481">
    <property type="entry name" value="PP2C"/>
    <property type="match status" value="1"/>
</dbReference>
<sequence>MPGLMSLFGCLAPAKLTPSDMDAMASGPRADVADGIANDSARALLVDFRAQQAQAILTRHQETGRGSPTPTLYEREDVNTLADALQGVSAAGPLETLVIRARLTSLGLAVFCDILRASETPLHSLTLCDQDLEDPDAAASLLGYISSDHCLECLVLDGCLIGGDTAFPLGEAVTCCATMERIEIRNMGDGFQTEEEVDEVVMQLCDALSLPPDPDEDYLCYGEGVRELVLCNVGMSDLGACVVGELLVQSPSIHHCDVSHNNIQQDGADMLAMTCKVNPRIRVLDLVGNSIVPRVLYRIDDTCRRNTLLHDVIEQCIEGSLSPATSEALRIERECAASACDLDEGDTPEGVGTDMAGVVHDLRVSLEVGASDTVGRRNEMEDVAIEIPVFRGDPAQSLFCLFDGHGGRCTAQHAAERFPAVFTEHLPIEDAANPPAIRAALLKTYSRINAEITTLGFDDGTTALIVYRCGTLLVTSNVGDT</sequence>
<keyword evidence="3" id="KW-0904">Protein phosphatase</keyword>
<keyword evidence="6" id="KW-1185">Reference proteome</keyword>
<name>A0A9K3D501_9EUKA</name>
<dbReference type="CDD" id="cd00143">
    <property type="entry name" value="PP2Cc"/>
    <property type="match status" value="1"/>
</dbReference>
<keyword evidence="1" id="KW-0479">Metal-binding</keyword>
<dbReference type="PROSITE" id="PS01032">
    <property type="entry name" value="PPM_1"/>
    <property type="match status" value="1"/>
</dbReference>
<comment type="caution">
    <text evidence="5">The sequence shown here is derived from an EMBL/GenBank/DDBJ whole genome shotgun (WGS) entry which is preliminary data.</text>
</comment>
<dbReference type="SUPFAM" id="SSF81606">
    <property type="entry name" value="PP2C-like"/>
    <property type="match status" value="1"/>
</dbReference>
<dbReference type="InterPro" id="IPR000222">
    <property type="entry name" value="PP2C_BS"/>
</dbReference>
<dbReference type="GO" id="GO:0004721">
    <property type="term" value="F:phosphoprotein phosphatase activity"/>
    <property type="evidence" value="ECO:0007669"/>
    <property type="project" value="UniProtKB-KW"/>
</dbReference>
<dbReference type="AlphaFoldDB" id="A0A9K3D501"/>
<proteinExistence type="predicted"/>
<evidence type="ECO:0000313" key="5">
    <source>
        <dbReference type="EMBL" id="GIQ88727.1"/>
    </source>
</evidence>
<gene>
    <name evidence="5" type="ORF">KIPB_011045</name>
</gene>
<dbReference type="SUPFAM" id="SSF52047">
    <property type="entry name" value="RNI-like"/>
    <property type="match status" value="1"/>
</dbReference>
<evidence type="ECO:0000256" key="2">
    <source>
        <dbReference type="ARBA" id="ARBA00022801"/>
    </source>
</evidence>
<protein>
    <submittedName>
        <fullName evidence="5">Protein phosphatase 2C family</fullName>
    </submittedName>
</protein>
<keyword evidence="2" id="KW-0378">Hydrolase</keyword>
<dbReference type="InterPro" id="IPR001932">
    <property type="entry name" value="PPM-type_phosphatase-like_dom"/>
</dbReference>
<feature type="domain" description="PPM-type phosphatase" evidence="4">
    <location>
        <begin position="367"/>
        <end position="481"/>
    </location>
</feature>
<organism evidence="5 6">
    <name type="scientific">Kipferlia bialata</name>
    <dbReference type="NCBI Taxonomy" id="797122"/>
    <lineage>
        <taxon>Eukaryota</taxon>
        <taxon>Metamonada</taxon>
        <taxon>Carpediemonas-like organisms</taxon>
        <taxon>Kipferlia</taxon>
    </lineage>
</organism>
<reference evidence="5 6" key="1">
    <citation type="journal article" date="2018" name="PLoS ONE">
        <title>The draft genome of Kipferlia bialata reveals reductive genome evolution in fornicate parasites.</title>
        <authorList>
            <person name="Tanifuji G."/>
            <person name="Takabayashi S."/>
            <person name="Kume K."/>
            <person name="Takagi M."/>
            <person name="Nakayama T."/>
            <person name="Kamikawa R."/>
            <person name="Inagaki Y."/>
            <person name="Hashimoto T."/>
        </authorList>
    </citation>
    <scope>NUCLEOTIDE SEQUENCE [LARGE SCALE GENOMIC DNA]</scope>
    <source>
        <strain evidence="5">NY0173</strain>
    </source>
</reference>
<dbReference type="PROSITE" id="PS51746">
    <property type="entry name" value="PPM_2"/>
    <property type="match status" value="1"/>
</dbReference>
<dbReference type="Gene3D" id="3.80.10.10">
    <property type="entry name" value="Ribonuclease Inhibitor"/>
    <property type="match status" value="2"/>
</dbReference>
<dbReference type="GO" id="GO:0046872">
    <property type="term" value="F:metal ion binding"/>
    <property type="evidence" value="ECO:0007669"/>
    <property type="project" value="UniProtKB-KW"/>
</dbReference>
<dbReference type="InterPro" id="IPR032675">
    <property type="entry name" value="LRR_dom_sf"/>
</dbReference>